<comment type="caution">
    <text evidence="1">The sequence shown here is derived from an EMBL/GenBank/DDBJ whole genome shotgun (WGS) entry which is preliminary data.</text>
</comment>
<evidence type="ECO:0000313" key="1">
    <source>
        <dbReference type="EMBL" id="MBE0370206.1"/>
    </source>
</evidence>
<gene>
    <name evidence="1" type="ORF">PAUR_b0185</name>
</gene>
<evidence type="ECO:0000313" key="2">
    <source>
        <dbReference type="Proteomes" id="UP000615755"/>
    </source>
</evidence>
<protein>
    <submittedName>
        <fullName evidence="1">Uncharacterized protein</fullName>
    </submittedName>
</protein>
<reference evidence="1 2" key="1">
    <citation type="submission" date="2015-03" db="EMBL/GenBank/DDBJ databases">
        <title>Genome sequence of Pseudoalteromonas aurantia.</title>
        <authorList>
            <person name="Xie B.-B."/>
            <person name="Rong J.-C."/>
            <person name="Qin Q.-L."/>
            <person name="Zhang Y.-Z."/>
        </authorList>
    </citation>
    <scope>NUCLEOTIDE SEQUENCE [LARGE SCALE GENOMIC DNA]</scope>
    <source>
        <strain evidence="1 2">208</strain>
    </source>
</reference>
<dbReference type="RefSeq" id="WP_225738519.1">
    <property type="nucleotide sequence ID" value="NZ_AQGV01000015.1"/>
</dbReference>
<organism evidence="1 2">
    <name type="scientific">Pseudoalteromonas aurantia 208</name>
    <dbReference type="NCBI Taxonomy" id="1314867"/>
    <lineage>
        <taxon>Bacteria</taxon>
        <taxon>Pseudomonadati</taxon>
        <taxon>Pseudomonadota</taxon>
        <taxon>Gammaproteobacteria</taxon>
        <taxon>Alteromonadales</taxon>
        <taxon>Pseudoalteromonadaceae</taxon>
        <taxon>Pseudoalteromonas</taxon>
    </lineage>
</organism>
<accession>A0ABR9EGT4</accession>
<sequence length="99" mass="11125">MKLKLTVKDKVMNAAMRIKLSKLVSGQLIRYKANIRKIDIQVSDIRHARHGALKLCHISLVMPGLPDISVKAKGKDLLQALMRALHNSQLVLAQKYKLS</sequence>
<keyword evidence="2" id="KW-1185">Reference proteome</keyword>
<dbReference type="EMBL" id="AQGV01000015">
    <property type="protein sequence ID" value="MBE0370206.1"/>
    <property type="molecule type" value="Genomic_DNA"/>
</dbReference>
<dbReference type="Proteomes" id="UP000615755">
    <property type="component" value="Unassembled WGS sequence"/>
</dbReference>
<name>A0ABR9EGT4_9GAMM</name>
<proteinExistence type="predicted"/>